<evidence type="ECO:0000313" key="1">
    <source>
        <dbReference type="EMBL" id="AFK40951.1"/>
    </source>
</evidence>
<protein>
    <submittedName>
        <fullName evidence="1">Uncharacterized protein</fullName>
    </submittedName>
</protein>
<dbReference type="AlphaFoldDB" id="I3SL09"/>
<accession>I3SL09</accession>
<sequence length="80" mass="8837">MGLKFTDMLITSGKCSSVLFSLPRLVAAVRIVPTVLNPPDMIQDSKPNAFSTRRLLSRLQTRQKRLGALAFVWALHGGIQ</sequence>
<name>I3SL09_LOTJA</name>
<reference evidence="1" key="1">
    <citation type="submission" date="2012-05" db="EMBL/GenBank/DDBJ databases">
        <authorList>
            <person name="Krishnakumar V."/>
            <person name="Cheung F."/>
            <person name="Xiao Y."/>
            <person name="Chan A."/>
            <person name="Moskal W.A."/>
            <person name="Town C.D."/>
        </authorList>
    </citation>
    <scope>NUCLEOTIDE SEQUENCE</scope>
</reference>
<proteinExistence type="evidence at transcript level"/>
<dbReference type="EMBL" id="BT141157">
    <property type="protein sequence ID" value="AFK40951.1"/>
    <property type="molecule type" value="mRNA"/>
</dbReference>
<organism evidence="1">
    <name type="scientific">Lotus japonicus</name>
    <name type="common">Lotus corniculatus var. japonicus</name>
    <dbReference type="NCBI Taxonomy" id="34305"/>
    <lineage>
        <taxon>Eukaryota</taxon>
        <taxon>Viridiplantae</taxon>
        <taxon>Streptophyta</taxon>
        <taxon>Embryophyta</taxon>
        <taxon>Tracheophyta</taxon>
        <taxon>Spermatophyta</taxon>
        <taxon>Magnoliopsida</taxon>
        <taxon>eudicotyledons</taxon>
        <taxon>Gunneridae</taxon>
        <taxon>Pentapetalae</taxon>
        <taxon>rosids</taxon>
        <taxon>fabids</taxon>
        <taxon>Fabales</taxon>
        <taxon>Fabaceae</taxon>
        <taxon>Papilionoideae</taxon>
        <taxon>50 kb inversion clade</taxon>
        <taxon>NPAAA clade</taxon>
        <taxon>Hologalegina</taxon>
        <taxon>robinioid clade</taxon>
        <taxon>Loteae</taxon>
        <taxon>Lotus</taxon>
    </lineage>
</organism>